<evidence type="ECO:0000313" key="5">
    <source>
        <dbReference type="Proteomes" id="UP000755667"/>
    </source>
</evidence>
<feature type="transmembrane region" description="Helical" evidence="1">
    <location>
        <begin position="131"/>
        <end position="155"/>
    </location>
</feature>
<keyword evidence="1" id="KW-1133">Transmembrane helix</keyword>
<gene>
    <name evidence="3" type="ORF">JQX41_21855</name>
    <name evidence="4" type="ORF">JQX48_21875</name>
</gene>
<evidence type="ECO:0000259" key="2">
    <source>
        <dbReference type="Pfam" id="PF07331"/>
    </source>
</evidence>
<keyword evidence="1" id="KW-0812">Transmembrane</keyword>
<name>A0A9Q2NW45_9RHOB</name>
<feature type="transmembrane region" description="Helical" evidence="1">
    <location>
        <begin position="6"/>
        <end position="26"/>
    </location>
</feature>
<dbReference type="InterPro" id="IPR009936">
    <property type="entry name" value="DUF1468"/>
</dbReference>
<evidence type="ECO:0000313" key="3">
    <source>
        <dbReference type="EMBL" id="MBM2414959.1"/>
    </source>
</evidence>
<dbReference type="Proteomes" id="UP000755667">
    <property type="component" value="Unassembled WGS sequence"/>
</dbReference>
<dbReference type="GeneID" id="62642702"/>
<dbReference type="Pfam" id="PF07331">
    <property type="entry name" value="TctB"/>
    <property type="match status" value="1"/>
</dbReference>
<evidence type="ECO:0000256" key="1">
    <source>
        <dbReference type="SAM" id="Phobius"/>
    </source>
</evidence>
<dbReference type="RefSeq" id="WP_085632505.1">
    <property type="nucleotide sequence ID" value="NZ_JAFBWU010000022.1"/>
</dbReference>
<protein>
    <submittedName>
        <fullName evidence="3">Tripartite tricarboxylate transporter TctB family protein</fullName>
    </submittedName>
</protein>
<keyword evidence="6" id="KW-1185">Reference proteome</keyword>
<evidence type="ECO:0000313" key="6">
    <source>
        <dbReference type="Proteomes" id="UP000809440"/>
    </source>
</evidence>
<dbReference type="EMBL" id="JAFBXE010000022">
    <property type="protein sequence ID" value="MBM2414959.1"/>
    <property type="molecule type" value="Genomic_DNA"/>
</dbReference>
<proteinExistence type="predicted"/>
<feature type="transmembrane region" description="Helical" evidence="1">
    <location>
        <begin position="47"/>
        <end position="65"/>
    </location>
</feature>
<feature type="transmembrane region" description="Helical" evidence="1">
    <location>
        <begin position="85"/>
        <end position="102"/>
    </location>
</feature>
<evidence type="ECO:0000313" key="4">
    <source>
        <dbReference type="EMBL" id="MBM2419630.1"/>
    </source>
</evidence>
<feature type="domain" description="DUF1468" evidence="2">
    <location>
        <begin position="6"/>
        <end position="155"/>
    </location>
</feature>
<dbReference type="OrthoDB" id="1956824at2"/>
<feature type="transmembrane region" description="Helical" evidence="1">
    <location>
        <begin position="107"/>
        <end position="125"/>
    </location>
</feature>
<dbReference type="Proteomes" id="UP000809440">
    <property type="component" value="Unassembled WGS sequence"/>
</dbReference>
<organism evidence="3 5">
    <name type="scientific">Marivita cryptomonadis</name>
    <dbReference type="NCBI Taxonomy" id="505252"/>
    <lineage>
        <taxon>Bacteria</taxon>
        <taxon>Pseudomonadati</taxon>
        <taxon>Pseudomonadota</taxon>
        <taxon>Alphaproteobacteria</taxon>
        <taxon>Rhodobacterales</taxon>
        <taxon>Roseobacteraceae</taxon>
        <taxon>Marivita</taxon>
    </lineage>
</organism>
<sequence length="163" mass="17895">MALDRWIALAFIALCCIYGYAAFFTMDDQLPPILQRNPVWPSTFPKILTVLGLFIGLVVLFTSNPPTDGAPAKDGAIDLSRLGDYHVGQAVALLVLMVAYALTLRPLGFVGSTVAFLVLGAIILGERRFHILIPVTVIAAGSIWYLVQEVLGIFLRPWPFMFM</sequence>
<accession>A0A9Q2NW45</accession>
<dbReference type="AlphaFoldDB" id="A0A9Q2NW45"/>
<keyword evidence="1" id="KW-0472">Membrane</keyword>
<reference evidence="3 6" key="1">
    <citation type="submission" date="2021-01" db="EMBL/GenBank/DDBJ databases">
        <title>Diatom-associated Roseobacters Show Island Model of Population Structure.</title>
        <authorList>
            <person name="Qu L."/>
            <person name="Feng X."/>
            <person name="Chen Y."/>
            <person name="Li L."/>
            <person name="Wang X."/>
            <person name="Hu Z."/>
            <person name="Wang H."/>
            <person name="Luo H."/>
        </authorList>
    </citation>
    <scope>NUCLEOTIDE SEQUENCE</scope>
    <source>
        <strain evidence="4 6">CC28-63</strain>
        <strain evidence="3">CC28-69</strain>
    </source>
</reference>
<dbReference type="EMBL" id="JAFBXF010000022">
    <property type="protein sequence ID" value="MBM2419630.1"/>
    <property type="molecule type" value="Genomic_DNA"/>
</dbReference>
<comment type="caution">
    <text evidence="3">The sequence shown here is derived from an EMBL/GenBank/DDBJ whole genome shotgun (WGS) entry which is preliminary data.</text>
</comment>